<name>A0A5R9GPV9_9PROT</name>
<dbReference type="InterPro" id="IPR036761">
    <property type="entry name" value="TTHA0802/YceI-like_sf"/>
</dbReference>
<dbReference type="NCBIfam" id="NF002994">
    <property type="entry name" value="PRK03757.1"/>
    <property type="match status" value="1"/>
</dbReference>
<dbReference type="AlphaFoldDB" id="A0A5R9GPV9"/>
<evidence type="ECO:0000256" key="1">
    <source>
        <dbReference type="SAM" id="SignalP"/>
    </source>
</evidence>
<protein>
    <submittedName>
        <fullName evidence="3">YceI family protein</fullName>
    </submittedName>
</protein>
<reference evidence="3 4" key="1">
    <citation type="journal article" date="2019" name="Appl. Environ. Microbiol.">
        <title>Environmental Evidence and Genomic Insight of Iron-oxidizing Bacteria Preference Towards More Corrosion Resistant Stainless Steel at Higher Salinities.</title>
        <authorList>
            <person name="Garrison C.E."/>
            <person name="Price K.A."/>
            <person name="Field E.K."/>
        </authorList>
    </citation>
    <scope>NUCLEOTIDE SEQUENCE [LARGE SCALE GENOMIC DNA]</scope>
    <source>
        <strain evidence="3 4">P3</strain>
    </source>
</reference>
<dbReference type="OrthoDB" id="5297222at2"/>
<keyword evidence="1" id="KW-0732">Signal</keyword>
<dbReference type="Gene3D" id="2.40.128.110">
    <property type="entry name" value="Lipid/polyisoprenoid-binding, YceI-like"/>
    <property type="match status" value="1"/>
</dbReference>
<dbReference type="SUPFAM" id="SSF101874">
    <property type="entry name" value="YceI-like"/>
    <property type="match status" value="1"/>
</dbReference>
<dbReference type="PANTHER" id="PTHR34406">
    <property type="entry name" value="PROTEIN YCEI"/>
    <property type="match status" value="1"/>
</dbReference>
<dbReference type="Pfam" id="PF04264">
    <property type="entry name" value="YceI"/>
    <property type="match status" value="1"/>
</dbReference>
<gene>
    <name evidence="3" type="ORF">FEF65_04730</name>
</gene>
<dbReference type="PANTHER" id="PTHR34406:SF1">
    <property type="entry name" value="PROTEIN YCEI"/>
    <property type="match status" value="1"/>
</dbReference>
<evidence type="ECO:0000313" key="3">
    <source>
        <dbReference type="EMBL" id="TLS68301.1"/>
    </source>
</evidence>
<dbReference type="InterPro" id="IPR007372">
    <property type="entry name" value="Lipid/polyisoprenoid-bd_YceI"/>
</dbReference>
<accession>A0A5R9GPV9</accession>
<dbReference type="EMBL" id="VBRY01000003">
    <property type="protein sequence ID" value="TLS68301.1"/>
    <property type="molecule type" value="Genomic_DNA"/>
</dbReference>
<dbReference type="SMART" id="SM00867">
    <property type="entry name" value="YceI"/>
    <property type="match status" value="1"/>
</dbReference>
<feature type="signal peptide" evidence="1">
    <location>
        <begin position="1"/>
        <end position="22"/>
    </location>
</feature>
<comment type="caution">
    <text evidence="3">The sequence shown here is derived from an EMBL/GenBank/DDBJ whole genome shotgun (WGS) entry which is preliminary data.</text>
</comment>
<sequence length="194" mass="21740">MKLKHLLATALITVAAALPAQAAEHYNFDIKGQHAFIEFKIKHLGYSWLLGSFRTFDGKFTYDEQHPENNRVDVSIETASLDTNHAERNKHLRSADFFDVEHFPVATFESSSYEPTGKESGIIHGTLNLHGISKKIDINVEQIGTGNDPWGGYRRGFEGHTTLHLSDYNMKKAAMLGPVAENVELFLSIEGVRQ</sequence>
<evidence type="ECO:0000313" key="4">
    <source>
        <dbReference type="Proteomes" id="UP000306585"/>
    </source>
</evidence>
<dbReference type="RefSeq" id="WP_138238636.1">
    <property type="nucleotide sequence ID" value="NZ_VBRY01000003.1"/>
</dbReference>
<dbReference type="Proteomes" id="UP000306585">
    <property type="component" value="Unassembled WGS sequence"/>
</dbReference>
<keyword evidence="4" id="KW-1185">Reference proteome</keyword>
<organism evidence="3 4">
    <name type="scientific">Mariprofundus erugo</name>
    <dbReference type="NCBI Taxonomy" id="2528639"/>
    <lineage>
        <taxon>Bacteria</taxon>
        <taxon>Pseudomonadati</taxon>
        <taxon>Pseudomonadota</taxon>
        <taxon>Candidatius Mariprofundia</taxon>
        <taxon>Mariprofundales</taxon>
        <taxon>Mariprofundaceae</taxon>
        <taxon>Mariprofundus</taxon>
    </lineage>
</organism>
<proteinExistence type="predicted"/>
<feature type="domain" description="Lipid/polyisoprenoid-binding YceI-like" evidence="2">
    <location>
        <begin position="25"/>
        <end position="192"/>
    </location>
</feature>
<evidence type="ECO:0000259" key="2">
    <source>
        <dbReference type="SMART" id="SM00867"/>
    </source>
</evidence>
<feature type="chain" id="PRO_5024452698" evidence="1">
    <location>
        <begin position="23"/>
        <end position="194"/>
    </location>
</feature>